<dbReference type="HOGENOM" id="CLU_2318494_0_0_10"/>
<evidence type="ECO:0000313" key="2">
    <source>
        <dbReference type="EMBL" id="EJF52851.1"/>
    </source>
</evidence>
<dbReference type="AlphaFoldDB" id="J0XV47"/>
<protein>
    <submittedName>
        <fullName evidence="2">Uncharacterized protein</fullName>
    </submittedName>
</protein>
<organism evidence="2 3">
    <name type="scientific">Saprospira grandis DSM 2844</name>
    <dbReference type="NCBI Taxonomy" id="694433"/>
    <lineage>
        <taxon>Bacteria</taxon>
        <taxon>Pseudomonadati</taxon>
        <taxon>Bacteroidota</taxon>
        <taxon>Saprospiria</taxon>
        <taxon>Saprospirales</taxon>
        <taxon>Saprospiraceae</taxon>
        <taxon>Saprospira</taxon>
    </lineage>
</organism>
<accession>J0XV47</accession>
<gene>
    <name evidence="2" type="ORF">SapgrDRAFT_1126</name>
</gene>
<sequence>MVSTFGSFFIVLSMASFVALGFNLEVYIHPTGGEAAAGLGMDSSGRQARPSGHSPRRAEQRASCETARPAHRAGKPQKNEQTLRHNLHLRKKSRYFSRI</sequence>
<feature type="region of interest" description="Disordered" evidence="1">
    <location>
        <begin position="37"/>
        <end position="87"/>
    </location>
</feature>
<evidence type="ECO:0000256" key="1">
    <source>
        <dbReference type="SAM" id="MobiDB-lite"/>
    </source>
</evidence>
<evidence type="ECO:0000313" key="3">
    <source>
        <dbReference type="Proteomes" id="UP000005113"/>
    </source>
</evidence>
<reference evidence="3" key="1">
    <citation type="journal article" date="2012" name="Stand. Genomic Sci.">
        <title>Permanent draft genome sequence of the gliding predator Saprospira grandis strain Sa g1 (= HR1).</title>
        <authorList>
            <person name="Mavromatis K."/>
            <person name="Chertkov O."/>
            <person name="Lapidus A."/>
            <person name="Nolan M."/>
            <person name="Lucas S."/>
            <person name="Tice H."/>
            <person name="Del Rio T.G."/>
            <person name="Cheng J.F."/>
            <person name="Han C."/>
            <person name="Tapia R."/>
            <person name="Bruce D."/>
            <person name="Goodwin L.A."/>
            <person name="Pitluck S."/>
            <person name="Huntemann M."/>
            <person name="Liolios K."/>
            <person name="Pagani I."/>
            <person name="Ivanova N."/>
            <person name="Mikhailova N."/>
            <person name="Pati A."/>
            <person name="Chen A."/>
            <person name="Palaniappan K."/>
            <person name="Land M."/>
            <person name="Brambilla E.M."/>
            <person name="Rohde M."/>
            <person name="Spring S."/>
            <person name="Goker M."/>
            <person name="Detter J.C."/>
            <person name="Bristow J."/>
            <person name="Eisen J.A."/>
            <person name="Markowitz V."/>
            <person name="Hugenholtz P."/>
            <person name="Kyrpides N.C."/>
            <person name="Klenk H.P."/>
            <person name="Woyke T."/>
        </authorList>
    </citation>
    <scope>NUCLEOTIDE SEQUENCE [LARGE SCALE GENOMIC DNA]</scope>
    <source>
        <strain evidence="3">DSM 2844</strain>
    </source>
</reference>
<name>J0XV47_9BACT</name>
<dbReference type="Proteomes" id="UP000005113">
    <property type="component" value="Unassembled WGS sequence"/>
</dbReference>
<dbReference type="EMBL" id="JH719942">
    <property type="protein sequence ID" value="EJF52851.1"/>
    <property type="molecule type" value="Genomic_DNA"/>
</dbReference>
<proteinExistence type="predicted"/>